<proteinExistence type="predicted"/>
<accession>A0ACC2XNW8</accession>
<dbReference type="Proteomes" id="UP001243375">
    <property type="component" value="Unassembled WGS sequence"/>
</dbReference>
<evidence type="ECO:0000313" key="1">
    <source>
        <dbReference type="EMBL" id="KAJ9125069.1"/>
    </source>
</evidence>
<evidence type="ECO:0000313" key="2">
    <source>
        <dbReference type="Proteomes" id="UP001243375"/>
    </source>
</evidence>
<dbReference type="EMBL" id="JASBWU010000001">
    <property type="protein sequence ID" value="KAJ9125069.1"/>
    <property type="molecule type" value="Genomic_DNA"/>
</dbReference>
<reference evidence="1" key="1">
    <citation type="submission" date="2023-04" db="EMBL/GenBank/DDBJ databases">
        <title>Draft Genome sequencing of Naganishia species isolated from polar environments using Oxford Nanopore Technology.</title>
        <authorList>
            <person name="Leo P."/>
            <person name="Venkateswaran K."/>
        </authorList>
    </citation>
    <scope>NUCLEOTIDE SEQUENCE</scope>
    <source>
        <strain evidence="1">MNA-CCFEE 5425</strain>
    </source>
</reference>
<protein>
    <submittedName>
        <fullName evidence="1">Uncharacterized protein</fullName>
    </submittedName>
</protein>
<gene>
    <name evidence="1" type="ORF">QFC22_000022</name>
</gene>
<sequence length="175" mass="18984">MWSVYVAWRPQFVYKQEDYWPLLLSTSLAKRSQYLANWERLGGGVGVSEWDFKRPLPAATTTTMTATSAVQEQLPQTQTAVDPQQATPTTTTTTTSLAPSATDTAHHLSPTAATTTTNTPSSSSISSEATLYHETQQQQQHGLDMHALEKGMSGGMVIAEHAAAAVDPIPHQTKQ</sequence>
<comment type="caution">
    <text evidence="1">The sequence shown here is derived from an EMBL/GenBank/DDBJ whole genome shotgun (WGS) entry which is preliminary data.</text>
</comment>
<organism evidence="1 2">
    <name type="scientific">Naganishia vaughanmartiniae</name>
    <dbReference type="NCBI Taxonomy" id="1424756"/>
    <lineage>
        <taxon>Eukaryota</taxon>
        <taxon>Fungi</taxon>
        <taxon>Dikarya</taxon>
        <taxon>Basidiomycota</taxon>
        <taxon>Agaricomycotina</taxon>
        <taxon>Tremellomycetes</taxon>
        <taxon>Filobasidiales</taxon>
        <taxon>Filobasidiaceae</taxon>
        <taxon>Naganishia</taxon>
    </lineage>
</organism>
<keyword evidence="2" id="KW-1185">Reference proteome</keyword>
<name>A0ACC2XNW8_9TREE</name>